<dbReference type="PANTHER" id="PTHR23150:SF19">
    <property type="entry name" value="FORMYLGLYCINE-GENERATING ENZYME"/>
    <property type="match status" value="1"/>
</dbReference>
<dbReference type="Gene3D" id="3.90.1580.10">
    <property type="entry name" value="paralog of FGE (formylglycine-generating enzyme)"/>
    <property type="match status" value="1"/>
</dbReference>
<dbReference type="SUPFAM" id="SSF56436">
    <property type="entry name" value="C-type lectin-like"/>
    <property type="match status" value="1"/>
</dbReference>
<dbReference type="InterPro" id="IPR051043">
    <property type="entry name" value="Sulfatase_Mod_Factor_Kinase"/>
</dbReference>
<comment type="caution">
    <text evidence="2">The sequence shown here is derived from an EMBL/GenBank/DDBJ whole genome shotgun (WGS) entry which is preliminary data.</text>
</comment>
<reference evidence="2 3" key="1">
    <citation type="submission" date="2023-01" db="EMBL/GenBank/DDBJ databases">
        <title>Novel diversity within Roseofilum (Cyanobacteria; Desertifilaceae) from marine benthic mats with descriptions of four novel species.</title>
        <authorList>
            <person name="Wang Y."/>
            <person name="Berthold D.E."/>
            <person name="Hu J."/>
            <person name="Lefler F.W."/>
            <person name="Laughinghouse H.D. IV."/>
        </authorList>
    </citation>
    <scope>NUCLEOTIDE SEQUENCE [LARGE SCALE GENOMIC DNA]</scope>
    <source>
        <strain evidence="2 3">BLCC-M154</strain>
    </source>
</reference>
<keyword evidence="3" id="KW-1185">Reference proteome</keyword>
<dbReference type="InterPro" id="IPR016187">
    <property type="entry name" value="CTDL_fold"/>
</dbReference>
<feature type="domain" description="Sulfatase-modifying factor enzyme-like" evidence="1">
    <location>
        <begin position="271"/>
        <end position="511"/>
    </location>
</feature>
<dbReference type="Proteomes" id="UP001235303">
    <property type="component" value="Unassembled WGS sequence"/>
</dbReference>
<evidence type="ECO:0000313" key="3">
    <source>
        <dbReference type="Proteomes" id="UP001235303"/>
    </source>
</evidence>
<evidence type="ECO:0000259" key="1">
    <source>
        <dbReference type="Pfam" id="PF03781"/>
    </source>
</evidence>
<organism evidence="2 3">
    <name type="scientific">Roseofilum acuticapitatum BLCC-M154</name>
    <dbReference type="NCBI Taxonomy" id="3022444"/>
    <lineage>
        <taxon>Bacteria</taxon>
        <taxon>Bacillati</taxon>
        <taxon>Cyanobacteriota</taxon>
        <taxon>Cyanophyceae</taxon>
        <taxon>Desertifilales</taxon>
        <taxon>Desertifilaceae</taxon>
        <taxon>Roseofilum</taxon>
        <taxon>Roseofilum acuticapitatum</taxon>
    </lineage>
</organism>
<dbReference type="Pfam" id="PF03781">
    <property type="entry name" value="FGE-sulfatase"/>
    <property type="match status" value="1"/>
</dbReference>
<dbReference type="PANTHER" id="PTHR23150">
    <property type="entry name" value="SULFATASE MODIFYING FACTOR 1, 2"/>
    <property type="match status" value="1"/>
</dbReference>
<gene>
    <name evidence="2" type="ORF">PMG71_13980</name>
</gene>
<evidence type="ECO:0000313" key="2">
    <source>
        <dbReference type="EMBL" id="MDJ1170539.1"/>
    </source>
</evidence>
<proteinExistence type="predicted"/>
<dbReference type="InterPro" id="IPR042095">
    <property type="entry name" value="SUMF_sf"/>
</dbReference>
<protein>
    <submittedName>
        <fullName evidence="2">Formylglycine-generating enzyme family protein</fullName>
    </submittedName>
</protein>
<dbReference type="EMBL" id="JAQOSP010000091">
    <property type="protein sequence ID" value="MDJ1170539.1"/>
    <property type="molecule type" value="Genomic_DNA"/>
</dbReference>
<accession>A0ABT7AVV7</accession>
<sequence length="525" mass="60415">MDTSVTIRDFDAFSVQGRIAGFYRRYGEAWGRLARYGAFPLVLTADVLYRLWERFFKDSRKDGGVPWYGVADVLLSNLCQMQLGESEKGEQELEEVYRMELSIREELLRGLTDEELRELSEFLVEYVQQQVKNRKLAERQGWVALAYVQPTKVAQELAQALRRAYLAEDKGQLVQLAALVETLAEPLRGGFEPLLVVGHEYGAYGRGVPSEREGAEEVAGVRLEYPRKRERTPLRWFSFEVVTVNRRGEEINRELKQAQYFSEDCNGVNLEMVAIPGGEFMMGSLETEKDSYSDERPQHRVTVQPFFMGKYAITQGQWKAVARLPKVKRDLKPEPSYFKGENRPVESITWYDAVEFCARLSRYTGKEYRLPSEAEWEYACRAGTITPFHFGETITTKLANYNGNYTYAEEPKGEYRKETTPVGYFQVANPFGLYDMHGNVWEWCADEWHDNYEGATRDGTIWLNSDERNNEEKRRLLRGGSWGNLPAYCRSAYRSRDAADGRHGGSGFRVVLSPVAMTNQLKIKN</sequence>
<dbReference type="InterPro" id="IPR005532">
    <property type="entry name" value="SUMF_dom"/>
</dbReference>
<name>A0ABT7AVV7_9CYAN</name>